<dbReference type="InterPro" id="IPR017441">
    <property type="entry name" value="Protein_kinase_ATP_BS"/>
</dbReference>
<dbReference type="PANTHER" id="PTHR43289">
    <property type="entry name" value="MITOGEN-ACTIVATED PROTEIN KINASE KINASE KINASE 20-RELATED"/>
    <property type="match status" value="1"/>
</dbReference>
<feature type="region of interest" description="Disordered" evidence="6">
    <location>
        <begin position="393"/>
        <end position="420"/>
    </location>
</feature>
<dbReference type="SUPFAM" id="SSF56112">
    <property type="entry name" value="Protein kinase-like (PK-like)"/>
    <property type="match status" value="1"/>
</dbReference>
<feature type="compositionally biased region" description="Basic and acidic residues" evidence="6">
    <location>
        <begin position="327"/>
        <end position="338"/>
    </location>
</feature>
<dbReference type="PROSITE" id="PS50011">
    <property type="entry name" value="PROTEIN_KINASE_DOM"/>
    <property type="match status" value="1"/>
</dbReference>
<accession>A0ABV8HIY7</accession>
<dbReference type="GO" id="GO:0016301">
    <property type="term" value="F:kinase activity"/>
    <property type="evidence" value="ECO:0007669"/>
    <property type="project" value="UniProtKB-KW"/>
</dbReference>
<keyword evidence="3 8" id="KW-0418">Kinase</keyword>
<dbReference type="EMBL" id="JBHSBB010000009">
    <property type="protein sequence ID" value="MFC4032013.1"/>
    <property type="molecule type" value="Genomic_DNA"/>
</dbReference>
<evidence type="ECO:0000256" key="5">
    <source>
        <dbReference type="PROSITE-ProRule" id="PRU10141"/>
    </source>
</evidence>
<keyword evidence="9" id="KW-1185">Reference proteome</keyword>
<keyword evidence="2 5" id="KW-0547">Nucleotide-binding</keyword>
<evidence type="ECO:0000313" key="8">
    <source>
        <dbReference type="EMBL" id="MFC4032013.1"/>
    </source>
</evidence>
<evidence type="ECO:0000256" key="3">
    <source>
        <dbReference type="ARBA" id="ARBA00022777"/>
    </source>
</evidence>
<dbReference type="Gene3D" id="3.30.200.20">
    <property type="entry name" value="Phosphorylase Kinase, domain 1"/>
    <property type="match status" value="1"/>
</dbReference>
<sequence>MESLGGADPRSIGGYPLFARLGAGGMGQVYLARTPAGRALALKTVRSEFGLDPGFAERFAREIRHADRVRSPWTVAVVDFSPQGSSPQWLATEYVAAPSLSDWVTRHGPLPQDALTALAAELCEGLHAVHRAGLAHRDVKPSNVLLPGTRPLLIDFGIARAADDSRHTRTGGVIGSPGYMAPEQATAGVSAEPGDVFALGALLVYAATGRGPFNRPGEEPSTPALLYRVVHEEPDLDGVPGALLPLVRACLAKRPEERPAAGTAAGLLPEGDRASGGWTLRQPPGLAAELAARDAEMRAALGRPPATGAPVATAPLTVPSPPGPAPSDRRTEAADTRRGGPAPAPPVVPRPVPPPPAPKSRRGLLIAAAVAAAAVLALTGLLVDNLLGSGADDAASTGGSGGASTTPADGPSPDPDALPASWVGTWVGTGPGNPDGNYSFGLHTDSYKVTVTLHAGSRGQLVGQQVSDIHDQDTGKNDGCTESLELYEVDGATIVFAARSPHTTDPASTLTCSKDNRYRVTMTDGALTFDEGSQGLGAPTTFTRR</sequence>
<keyword evidence="4 5" id="KW-0067">ATP-binding</keyword>
<feature type="domain" description="Protein kinase" evidence="7">
    <location>
        <begin position="15"/>
        <end position="268"/>
    </location>
</feature>
<evidence type="ECO:0000313" key="9">
    <source>
        <dbReference type="Proteomes" id="UP001595765"/>
    </source>
</evidence>
<dbReference type="Proteomes" id="UP001595765">
    <property type="component" value="Unassembled WGS sequence"/>
</dbReference>
<dbReference type="PROSITE" id="PS00107">
    <property type="entry name" value="PROTEIN_KINASE_ATP"/>
    <property type="match status" value="1"/>
</dbReference>
<dbReference type="PROSITE" id="PS00108">
    <property type="entry name" value="PROTEIN_KINASE_ST"/>
    <property type="match status" value="1"/>
</dbReference>
<dbReference type="InterPro" id="IPR011009">
    <property type="entry name" value="Kinase-like_dom_sf"/>
</dbReference>
<gene>
    <name evidence="8" type="ORF">ACFO3J_11020</name>
</gene>
<protein>
    <submittedName>
        <fullName evidence="8">Protein kinase</fullName>
    </submittedName>
</protein>
<dbReference type="Pfam" id="PF00069">
    <property type="entry name" value="Pkinase"/>
    <property type="match status" value="1"/>
</dbReference>
<dbReference type="RefSeq" id="WP_386428604.1">
    <property type="nucleotide sequence ID" value="NZ_JBHSBB010000009.1"/>
</dbReference>
<feature type="binding site" evidence="5">
    <location>
        <position position="43"/>
    </location>
    <ligand>
        <name>ATP</name>
        <dbReference type="ChEBI" id="CHEBI:30616"/>
    </ligand>
</feature>
<feature type="region of interest" description="Disordered" evidence="6">
    <location>
        <begin position="302"/>
        <end position="358"/>
    </location>
</feature>
<dbReference type="InterPro" id="IPR008271">
    <property type="entry name" value="Ser/Thr_kinase_AS"/>
</dbReference>
<evidence type="ECO:0000256" key="4">
    <source>
        <dbReference type="ARBA" id="ARBA00022840"/>
    </source>
</evidence>
<evidence type="ECO:0000259" key="7">
    <source>
        <dbReference type="PROSITE" id="PS50011"/>
    </source>
</evidence>
<organism evidence="8 9">
    <name type="scientific">Streptomyces polygonati</name>
    <dbReference type="NCBI Taxonomy" id="1617087"/>
    <lineage>
        <taxon>Bacteria</taxon>
        <taxon>Bacillati</taxon>
        <taxon>Actinomycetota</taxon>
        <taxon>Actinomycetes</taxon>
        <taxon>Kitasatosporales</taxon>
        <taxon>Streptomycetaceae</taxon>
        <taxon>Streptomyces</taxon>
    </lineage>
</organism>
<comment type="caution">
    <text evidence="8">The sequence shown here is derived from an EMBL/GenBank/DDBJ whole genome shotgun (WGS) entry which is preliminary data.</text>
</comment>
<dbReference type="InterPro" id="IPR000719">
    <property type="entry name" value="Prot_kinase_dom"/>
</dbReference>
<dbReference type="SMART" id="SM00220">
    <property type="entry name" value="S_TKc"/>
    <property type="match status" value="1"/>
</dbReference>
<dbReference type="PANTHER" id="PTHR43289:SF34">
    <property type="entry name" value="SERINE_THREONINE-PROTEIN KINASE YBDM-RELATED"/>
    <property type="match status" value="1"/>
</dbReference>
<feature type="compositionally biased region" description="Low complexity" evidence="6">
    <location>
        <begin position="304"/>
        <end position="317"/>
    </location>
</feature>
<name>A0ABV8HIY7_9ACTN</name>
<feature type="region of interest" description="Disordered" evidence="6">
    <location>
        <begin position="256"/>
        <end position="282"/>
    </location>
</feature>
<keyword evidence="1" id="KW-0808">Transferase</keyword>
<dbReference type="CDD" id="cd14014">
    <property type="entry name" value="STKc_PknB_like"/>
    <property type="match status" value="1"/>
</dbReference>
<proteinExistence type="predicted"/>
<evidence type="ECO:0000256" key="2">
    <source>
        <dbReference type="ARBA" id="ARBA00022741"/>
    </source>
</evidence>
<feature type="compositionally biased region" description="Low complexity" evidence="6">
    <location>
        <begin position="393"/>
        <end position="409"/>
    </location>
</feature>
<dbReference type="Gene3D" id="1.10.510.10">
    <property type="entry name" value="Transferase(Phosphotransferase) domain 1"/>
    <property type="match status" value="1"/>
</dbReference>
<feature type="compositionally biased region" description="Pro residues" evidence="6">
    <location>
        <begin position="342"/>
        <end position="358"/>
    </location>
</feature>
<evidence type="ECO:0000256" key="6">
    <source>
        <dbReference type="SAM" id="MobiDB-lite"/>
    </source>
</evidence>
<evidence type="ECO:0000256" key="1">
    <source>
        <dbReference type="ARBA" id="ARBA00022679"/>
    </source>
</evidence>
<reference evidence="9" key="1">
    <citation type="journal article" date="2019" name="Int. J. Syst. Evol. Microbiol.">
        <title>The Global Catalogue of Microorganisms (GCM) 10K type strain sequencing project: providing services to taxonomists for standard genome sequencing and annotation.</title>
        <authorList>
            <consortium name="The Broad Institute Genomics Platform"/>
            <consortium name="The Broad Institute Genome Sequencing Center for Infectious Disease"/>
            <person name="Wu L."/>
            <person name="Ma J."/>
        </authorList>
    </citation>
    <scope>NUCLEOTIDE SEQUENCE [LARGE SCALE GENOMIC DNA]</scope>
    <source>
        <strain evidence="9">CGMCC 4.7237</strain>
    </source>
</reference>